<dbReference type="PROSITE" id="PS51391">
    <property type="entry name" value="CID"/>
    <property type="match status" value="1"/>
</dbReference>
<name>A0A292PKL4_9PEZI</name>
<dbReference type="Pfam" id="PF12243">
    <property type="entry name" value="CTK3"/>
    <property type="match status" value="1"/>
</dbReference>
<feature type="domain" description="CID" evidence="2">
    <location>
        <begin position="6"/>
        <end position="143"/>
    </location>
</feature>
<feature type="compositionally biased region" description="Acidic residues" evidence="1">
    <location>
        <begin position="156"/>
        <end position="166"/>
    </location>
</feature>
<evidence type="ECO:0000313" key="4">
    <source>
        <dbReference type="Proteomes" id="UP001412239"/>
    </source>
</evidence>
<dbReference type="Gene3D" id="1.25.40.90">
    <property type="match status" value="1"/>
</dbReference>
<dbReference type="AlphaFoldDB" id="A0A292PKL4"/>
<reference evidence="3" key="1">
    <citation type="submission" date="2015-10" db="EMBL/GenBank/DDBJ databases">
        <authorList>
            <person name="Regsiter A."/>
            <person name="william w."/>
        </authorList>
    </citation>
    <scope>NUCLEOTIDE SEQUENCE</scope>
    <source>
        <strain evidence="3">Montdore</strain>
    </source>
</reference>
<organism evidence="3 4">
    <name type="scientific">Tuber aestivum</name>
    <name type="common">summer truffle</name>
    <dbReference type="NCBI Taxonomy" id="59557"/>
    <lineage>
        <taxon>Eukaryota</taxon>
        <taxon>Fungi</taxon>
        <taxon>Dikarya</taxon>
        <taxon>Ascomycota</taxon>
        <taxon>Pezizomycotina</taxon>
        <taxon>Pezizomycetes</taxon>
        <taxon>Pezizales</taxon>
        <taxon>Tuberaceae</taxon>
        <taxon>Tuber</taxon>
    </lineage>
</organism>
<gene>
    <name evidence="3" type="ORF">GSTUAT00007833001</name>
</gene>
<dbReference type="GO" id="GO:0070692">
    <property type="term" value="C:CTDK-1 complex"/>
    <property type="evidence" value="ECO:0007669"/>
    <property type="project" value="InterPro"/>
</dbReference>
<accession>A0A292PKL4</accession>
<evidence type="ECO:0000259" key="2">
    <source>
        <dbReference type="PROSITE" id="PS51391"/>
    </source>
</evidence>
<dbReference type="InterPro" id="IPR008942">
    <property type="entry name" value="ENTH_VHS"/>
</dbReference>
<dbReference type="Pfam" id="PF12350">
    <property type="entry name" value="CTK3_C"/>
    <property type="match status" value="1"/>
</dbReference>
<keyword evidence="4" id="KW-1185">Reference proteome</keyword>
<evidence type="ECO:0000313" key="3">
    <source>
        <dbReference type="EMBL" id="CUS08079.1"/>
    </source>
</evidence>
<dbReference type="InterPro" id="IPR006569">
    <property type="entry name" value="CID_dom"/>
</dbReference>
<dbReference type="InterPro" id="IPR042326">
    <property type="entry name" value="Ctk3"/>
</dbReference>
<dbReference type="PANTHER" id="PTHR28291">
    <property type="entry name" value="CTD KINASE SUBUNIT GAMMA"/>
    <property type="match status" value="1"/>
</dbReference>
<dbReference type="InterPro" id="IPR024638">
    <property type="entry name" value="Ctk3_N"/>
</dbReference>
<feature type="region of interest" description="Disordered" evidence="1">
    <location>
        <begin position="142"/>
        <end position="176"/>
    </location>
</feature>
<dbReference type="GO" id="GO:0045943">
    <property type="term" value="P:positive regulation of transcription by RNA polymerase I"/>
    <property type="evidence" value="ECO:0007669"/>
    <property type="project" value="TreeGrafter"/>
</dbReference>
<dbReference type="PANTHER" id="PTHR28291:SF1">
    <property type="entry name" value="CTD KINASE SUBUNIT GAMMA"/>
    <property type="match status" value="1"/>
</dbReference>
<feature type="compositionally biased region" description="Basic and acidic residues" evidence="1">
    <location>
        <begin position="167"/>
        <end position="176"/>
    </location>
</feature>
<dbReference type="Proteomes" id="UP001412239">
    <property type="component" value="Unassembled WGS sequence"/>
</dbReference>
<protein>
    <recommendedName>
        <fullName evidence="2">CID domain-containing protein</fullName>
    </recommendedName>
</protein>
<dbReference type="GO" id="GO:0032786">
    <property type="term" value="P:positive regulation of DNA-templated transcription, elongation"/>
    <property type="evidence" value="ECO:0007669"/>
    <property type="project" value="InterPro"/>
</dbReference>
<sequence length="244" mass="27742">MSATDDPFACRLSFTKLLSRLNASAGASKQCAQFALRNRELDEDLFSVILEQLQSEDVTMNTRVNMLYFIEVLCDHSLKADYGGYTDMIRRDILQVVDAVVPNNSEGAANVGTVRKVMQNLQGKGFVNEISMEEITALLAEREREHRGSVASPEESVYDDDDEEPGNEGKDIKRKLDDSIIQQRMEEDRERHKRLRENIWAIPPPSDGLPNPEFEKAWDQVSDLNEDDYEIMREENQILAASVV</sequence>
<dbReference type="InterPro" id="IPR024637">
    <property type="entry name" value="Ctk3_C"/>
</dbReference>
<proteinExistence type="predicted"/>
<dbReference type="EMBL" id="LN891147">
    <property type="protein sequence ID" value="CUS08079.1"/>
    <property type="molecule type" value="Genomic_DNA"/>
</dbReference>
<evidence type="ECO:0000256" key="1">
    <source>
        <dbReference type="SAM" id="MobiDB-lite"/>
    </source>
</evidence>